<dbReference type="Gene3D" id="3.30.1490.20">
    <property type="entry name" value="ATP-grasp fold, A domain"/>
    <property type="match status" value="1"/>
</dbReference>
<dbReference type="PIRSF" id="PIRSF039102">
    <property type="entry name" value="Ddl/VanB"/>
    <property type="match status" value="1"/>
</dbReference>
<dbReference type="InterPro" id="IPR005905">
    <property type="entry name" value="D_ala_D_ala"/>
</dbReference>
<comment type="pathway">
    <text evidence="16">Glycan biosynthesis.</text>
</comment>
<dbReference type="GO" id="GO:0008716">
    <property type="term" value="F:D-alanine-D-alanine ligase activity"/>
    <property type="evidence" value="ECO:0007669"/>
    <property type="project" value="InterPro"/>
</dbReference>
<keyword evidence="6" id="KW-0963">Cytoplasm</keyword>
<dbReference type="InterPro" id="IPR000291">
    <property type="entry name" value="D-Ala_lig_Van_CS"/>
</dbReference>
<sequence length="274" mass="29784">MPDKIRVAVLFGGRSAEHEVSVTSARSVLESIDRDKYEVTMIGIDRGGRWLAAADATKLLASGRVEADSELKSVSLDYVGGRELVTLDGSGDAGSKLDVIFPILHGPYGEDGTVQGLLELAGIAYVGAGVLGSAVGMDKDMARRVLRAEGLPQVEYASVLRSRWRAEPDMVRHELERDFGYPMFIKPANLGSSVGITKAHDATEFTAGMNEAARYDRKLIVEVDVGDCREVEVAVLGYEDPEMSVVGEIEPANEFYDYRAKYIDGDSELHIPAR</sequence>
<evidence type="ECO:0000256" key="3">
    <source>
        <dbReference type="ARBA" id="ARBA00004496"/>
    </source>
</evidence>
<evidence type="ECO:0000256" key="1">
    <source>
        <dbReference type="ARBA" id="ARBA00001936"/>
    </source>
</evidence>
<feature type="domain" description="ATP-grasp" evidence="17">
    <location>
        <begin position="143"/>
        <end position="236"/>
    </location>
</feature>
<evidence type="ECO:0000256" key="11">
    <source>
        <dbReference type="ARBA" id="ARBA00022842"/>
    </source>
</evidence>
<dbReference type="NCBIfam" id="TIGR01205">
    <property type="entry name" value="D_ala_D_alaTIGR"/>
    <property type="match status" value="1"/>
</dbReference>
<dbReference type="InterPro" id="IPR013815">
    <property type="entry name" value="ATP_grasp_subdomain_1"/>
</dbReference>
<evidence type="ECO:0000256" key="5">
    <source>
        <dbReference type="ARBA" id="ARBA00010871"/>
    </source>
</evidence>
<dbReference type="InterPro" id="IPR016185">
    <property type="entry name" value="PreATP-grasp_dom_sf"/>
</dbReference>
<evidence type="ECO:0000256" key="14">
    <source>
        <dbReference type="ARBA" id="ARBA00023211"/>
    </source>
</evidence>
<dbReference type="PANTHER" id="PTHR23132:SF25">
    <property type="entry name" value="D-ALANINE--D-ALANINE LIGASE A"/>
    <property type="match status" value="1"/>
</dbReference>
<dbReference type="Pfam" id="PF01820">
    <property type="entry name" value="Dala_Dala_lig_N"/>
    <property type="match status" value="1"/>
</dbReference>
<dbReference type="PROSITE" id="PS00843">
    <property type="entry name" value="DALA_DALA_LIGASE_1"/>
    <property type="match status" value="1"/>
</dbReference>
<dbReference type="NCBIfam" id="NF002528">
    <property type="entry name" value="PRK01966.1-4"/>
    <property type="match status" value="1"/>
</dbReference>
<organism evidence="18">
    <name type="scientific">marine metagenome</name>
    <dbReference type="NCBI Taxonomy" id="408172"/>
    <lineage>
        <taxon>unclassified sequences</taxon>
        <taxon>metagenomes</taxon>
        <taxon>ecological metagenomes</taxon>
    </lineage>
</organism>
<evidence type="ECO:0000256" key="7">
    <source>
        <dbReference type="ARBA" id="ARBA00022598"/>
    </source>
</evidence>
<keyword evidence="14" id="KW-0464">Manganese</keyword>
<name>A0A382JT28_9ZZZZ</name>
<keyword evidence="13" id="KW-0573">Peptidoglycan synthesis</keyword>
<dbReference type="Gene3D" id="3.40.50.20">
    <property type="match status" value="1"/>
</dbReference>
<dbReference type="PANTHER" id="PTHR23132">
    <property type="entry name" value="D-ALANINE--D-ALANINE LIGASE"/>
    <property type="match status" value="1"/>
</dbReference>
<keyword evidence="12" id="KW-0133">Cell shape</keyword>
<dbReference type="EMBL" id="UINC01076078">
    <property type="protein sequence ID" value="SVC14896.1"/>
    <property type="molecule type" value="Genomic_DNA"/>
</dbReference>
<dbReference type="GO" id="GO:0071555">
    <property type="term" value="P:cell wall organization"/>
    <property type="evidence" value="ECO:0007669"/>
    <property type="project" value="UniProtKB-KW"/>
</dbReference>
<dbReference type="InterPro" id="IPR011095">
    <property type="entry name" value="Dala_Dala_lig_C"/>
</dbReference>
<comment type="cofactor">
    <cofactor evidence="2">
        <name>Mg(2+)</name>
        <dbReference type="ChEBI" id="CHEBI:18420"/>
    </cofactor>
</comment>
<dbReference type="GO" id="GO:0005524">
    <property type="term" value="F:ATP binding"/>
    <property type="evidence" value="ECO:0007669"/>
    <property type="project" value="UniProtKB-KW"/>
</dbReference>
<keyword evidence="7" id="KW-0436">Ligase</keyword>
<keyword evidence="8" id="KW-0479">Metal-binding</keyword>
<feature type="non-terminal residue" evidence="18">
    <location>
        <position position="274"/>
    </location>
</feature>
<comment type="subcellular location">
    <subcellularLocation>
        <location evidence="3">Cytoplasm</location>
    </subcellularLocation>
</comment>
<dbReference type="Pfam" id="PF07478">
    <property type="entry name" value="Dala_Dala_lig_C"/>
    <property type="match status" value="1"/>
</dbReference>
<reference evidence="18" key="1">
    <citation type="submission" date="2018-05" db="EMBL/GenBank/DDBJ databases">
        <authorList>
            <person name="Lanie J.A."/>
            <person name="Ng W.-L."/>
            <person name="Kazmierczak K.M."/>
            <person name="Andrzejewski T.M."/>
            <person name="Davidsen T.M."/>
            <person name="Wayne K.J."/>
            <person name="Tettelin H."/>
            <person name="Glass J.I."/>
            <person name="Rusch D."/>
            <person name="Podicherti R."/>
            <person name="Tsui H.-C.T."/>
            <person name="Winkler M.E."/>
        </authorList>
    </citation>
    <scope>NUCLEOTIDE SEQUENCE</scope>
</reference>
<evidence type="ECO:0000256" key="13">
    <source>
        <dbReference type="ARBA" id="ARBA00022984"/>
    </source>
</evidence>
<comment type="cofactor">
    <cofactor evidence="1">
        <name>Mn(2+)</name>
        <dbReference type="ChEBI" id="CHEBI:29035"/>
    </cofactor>
</comment>
<dbReference type="GO" id="GO:0046872">
    <property type="term" value="F:metal ion binding"/>
    <property type="evidence" value="ECO:0007669"/>
    <property type="project" value="UniProtKB-KW"/>
</dbReference>
<keyword evidence="10" id="KW-0067">ATP-binding</keyword>
<dbReference type="PROSITE" id="PS50975">
    <property type="entry name" value="ATP_GRASP"/>
    <property type="match status" value="1"/>
</dbReference>
<comment type="pathway">
    <text evidence="4">Cell wall biogenesis; peptidoglycan biosynthesis.</text>
</comment>
<dbReference type="SUPFAM" id="SSF56059">
    <property type="entry name" value="Glutathione synthetase ATP-binding domain-like"/>
    <property type="match status" value="1"/>
</dbReference>
<evidence type="ECO:0000256" key="8">
    <source>
        <dbReference type="ARBA" id="ARBA00022723"/>
    </source>
</evidence>
<evidence type="ECO:0000256" key="2">
    <source>
        <dbReference type="ARBA" id="ARBA00001946"/>
    </source>
</evidence>
<evidence type="ECO:0000256" key="10">
    <source>
        <dbReference type="ARBA" id="ARBA00022840"/>
    </source>
</evidence>
<evidence type="ECO:0000256" key="4">
    <source>
        <dbReference type="ARBA" id="ARBA00004752"/>
    </source>
</evidence>
<dbReference type="SUPFAM" id="SSF52440">
    <property type="entry name" value="PreATP-grasp domain"/>
    <property type="match status" value="1"/>
</dbReference>
<evidence type="ECO:0000313" key="18">
    <source>
        <dbReference type="EMBL" id="SVC14896.1"/>
    </source>
</evidence>
<dbReference type="AlphaFoldDB" id="A0A382JT28"/>
<evidence type="ECO:0000256" key="12">
    <source>
        <dbReference type="ARBA" id="ARBA00022960"/>
    </source>
</evidence>
<keyword evidence="9" id="KW-0547">Nucleotide-binding</keyword>
<dbReference type="GO" id="GO:0008360">
    <property type="term" value="P:regulation of cell shape"/>
    <property type="evidence" value="ECO:0007669"/>
    <property type="project" value="UniProtKB-KW"/>
</dbReference>
<keyword evidence="15" id="KW-0961">Cell wall biogenesis/degradation</keyword>
<proteinExistence type="inferred from homology"/>
<dbReference type="GO" id="GO:0005829">
    <property type="term" value="C:cytosol"/>
    <property type="evidence" value="ECO:0007669"/>
    <property type="project" value="TreeGrafter"/>
</dbReference>
<evidence type="ECO:0000256" key="15">
    <source>
        <dbReference type="ARBA" id="ARBA00023316"/>
    </source>
</evidence>
<dbReference type="InterPro" id="IPR011761">
    <property type="entry name" value="ATP-grasp"/>
</dbReference>
<dbReference type="Gene3D" id="3.30.470.20">
    <property type="entry name" value="ATP-grasp fold, B domain"/>
    <property type="match status" value="1"/>
</dbReference>
<dbReference type="InterPro" id="IPR011127">
    <property type="entry name" value="Dala_Dala_lig_N"/>
</dbReference>
<gene>
    <name evidence="18" type="ORF">METZ01_LOCUS267750</name>
</gene>
<keyword evidence="11" id="KW-0460">Magnesium</keyword>
<dbReference type="FunFam" id="3.30.1490.20:FF:000007">
    <property type="entry name" value="D-alanine--D-alanine ligase"/>
    <property type="match status" value="1"/>
</dbReference>
<accession>A0A382JT28</accession>
<evidence type="ECO:0000256" key="9">
    <source>
        <dbReference type="ARBA" id="ARBA00022741"/>
    </source>
</evidence>
<protein>
    <recommendedName>
        <fullName evidence="17">ATP-grasp domain-containing protein</fullName>
    </recommendedName>
</protein>
<dbReference type="GO" id="GO:0009252">
    <property type="term" value="P:peptidoglycan biosynthetic process"/>
    <property type="evidence" value="ECO:0007669"/>
    <property type="project" value="UniProtKB-KW"/>
</dbReference>
<evidence type="ECO:0000259" key="17">
    <source>
        <dbReference type="PROSITE" id="PS50975"/>
    </source>
</evidence>
<evidence type="ECO:0000256" key="16">
    <source>
        <dbReference type="ARBA" id="ARBA00060592"/>
    </source>
</evidence>
<comment type="similarity">
    <text evidence="5">Belongs to the D-alanine--D-alanine ligase family.</text>
</comment>
<evidence type="ECO:0000256" key="6">
    <source>
        <dbReference type="ARBA" id="ARBA00022490"/>
    </source>
</evidence>